<organism evidence="2 4">
    <name type="scientific">Clostridium butyricum</name>
    <dbReference type="NCBI Taxonomy" id="1492"/>
    <lineage>
        <taxon>Bacteria</taxon>
        <taxon>Bacillati</taxon>
        <taxon>Bacillota</taxon>
        <taxon>Clostridia</taxon>
        <taxon>Eubacteriales</taxon>
        <taxon>Clostridiaceae</taxon>
        <taxon>Clostridium</taxon>
    </lineage>
</organism>
<name>A0A2S7F6Q4_CLOBU</name>
<dbReference type="GeneID" id="92946312"/>
<reference evidence="3 5" key="2">
    <citation type="submission" date="2019-05" db="EMBL/GenBank/DDBJ databases">
        <authorList>
            <person name="Schori C."/>
            <person name="Ahrens C."/>
        </authorList>
    </citation>
    <scope>NUCLEOTIDE SEQUENCE [LARGE SCALE GENOMIC DNA]</scope>
    <source>
        <strain evidence="3 5">DSM 10702</strain>
    </source>
</reference>
<dbReference type="Proteomes" id="UP000515243">
    <property type="component" value="Chromosome 2"/>
</dbReference>
<dbReference type="Proteomes" id="UP000238081">
    <property type="component" value="Unassembled WGS sequence"/>
</dbReference>
<keyword evidence="1" id="KW-0812">Transmembrane</keyword>
<dbReference type="InterPro" id="IPR038750">
    <property type="entry name" value="YczE/YyaS-like"/>
</dbReference>
<evidence type="ECO:0008006" key="6">
    <source>
        <dbReference type="Google" id="ProtNLM"/>
    </source>
</evidence>
<keyword evidence="1" id="KW-0472">Membrane</keyword>
<proteinExistence type="predicted"/>
<feature type="transmembrane region" description="Helical" evidence="1">
    <location>
        <begin position="159"/>
        <end position="177"/>
    </location>
</feature>
<reference evidence="2 4" key="1">
    <citation type="submission" date="2016-01" db="EMBL/GenBank/DDBJ databases">
        <title>Characterization of the Clostridium difficile lineages that are prevalent in Hong Kong and China.</title>
        <authorList>
            <person name="Kwok J.S.-L."/>
            <person name="Lam W.-Y."/>
            <person name="Ip M."/>
            <person name="Chan T.-F."/>
            <person name="Hawkey P.M."/>
            <person name="Tsui S.K.-W."/>
        </authorList>
    </citation>
    <scope>NUCLEOTIDE SEQUENCE [LARGE SCALE GENOMIC DNA]</scope>
    <source>
        <strain evidence="2 4">300064</strain>
    </source>
</reference>
<sequence length="220" mass="24250">MQNKNIRKVIIYIIGLFIMAIGIGLSVKSNLGVSPVSTIPYTITLTLGIEMGRATVLFYIVLVLIQILILRKNFKIINLAQIVVAVGFGYFTTFSNELMSFFPDPHNYIFRLLFLFTSIVCVALGILLYMSSGLIPLAGEGVMKAVSLKTKIDFSKCKLGFDITMVVISTVVCFSVLNQLGSVREGTLISAIFVGVVLEIFTKCLKDKINKFINGEMELA</sequence>
<protein>
    <recommendedName>
        <fullName evidence="6">YitT family protein</fullName>
    </recommendedName>
</protein>
<feature type="transmembrane region" description="Helical" evidence="1">
    <location>
        <begin position="183"/>
        <end position="201"/>
    </location>
</feature>
<dbReference type="AlphaFoldDB" id="A0A2S7F6Q4"/>
<dbReference type="Pfam" id="PF19700">
    <property type="entry name" value="DUF6198"/>
    <property type="match status" value="1"/>
</dbReference>
<evidence type="ECO:0000313" key="5">
    <source>
        <dbReference type="Proteomes" id="UP000515243"/>
    </source>
</evidence>
<feature type="transmembrane region" description="Helical" evidence="1">
    <location>
        <begin position="9"/>
        <end position="27"/>
    </location>
</feature>
<keyword evidence="1" id="KW-1133">Transmembrane helix</keyword>
<evidence type="ECO:0000313" key="2">
    <source>
        <dbReference type="EMBL" id="PPV12587.1"/>
    </source>
</evidence>
<dbReference type="EMBL" id="LRDH01000139">
    <property type="protein sequence ID" value="PPV12587.1"/>
    <property type="molecule type" value="Genomic_DNA"/>
</dbReference>
<dbReference type="PANTHER" id="PTHR40078:SF1">
    <property type="entry name" value="INTEGRAL MEMBRANE PROTEIN"/>
    <property type="match status" value="1"/>
</dbReference>
<dbReference type="PANTHER" id="PTHR40078">
    <property type="entry name" value="INTEGRAL MEMBRANE PROTEIN-RELATED"/>
    <property type="match status" value="1"/>
</dbReference>
<evidence type="ECO:0000313" key="4">
    <source>
        <dbReference type="Proteomes" id="UP000238081"/>
    </source>
</evidence>
<feature type="transmembrane region" description="Helical" evidence="1">
    <location>
        <begin position="113"/>
        <end position="138"/>
    </location>
</feature>
<feature type="transmembrane region" description="Helical" evidence="1">
    <location>
        <begin position="76"/>
        <end position="93"/>
    </location>
</feature>
<accession>A0A2S7F6Q4</accession>
<evidence type="ECO:0000313" key="3">
    <source>
        <dbReference type="EMBL" id="QMW93014.1"/>
    </source>
</evidence>
<gene>
    <name evidence="2" type="ORF">AWN73_18490</name>
    <name evidence="3" type="ORF">FF104_19040</name>
</gene>
<feature type="transmembrane region" description="Helical" evidence="1">
    <location>
        <begin position="47"/>
        <end position="69"/>
    </location>
</feature>
<dbReference type="EMBL" id="CP040627">
    <property type="protein sequence ID" value="QMW93014.1"/>
    <property type="molecule type" value="Genomic_DNA"/>
</dbReference>
<dbReference type="RefSeq" id="WP_003412969.1">
    <property type="nucleotide sequence ID" value="NZ_AP019717.1"/>
</dbReference>
<evidence type="ECO:0000256" key="1">
    <source>
        <dbReference type="SAM" id="Phobius"/>
    </source>
</evidence>